<keyword evidence="2" id="KW-1185">Reference proteome</keyword>
<sequence>MSAAPAELAVSSGVPASELSDAELEHQGNQAHATRHWVFLHGTAEQFRRHTERMLELEQEYLRRHPKRTWQGTGGADGAQVDLAELDVLAQVRFLTRTYATAVESLLARVPQPEHAPAEVPDVQERARALLRRYAAAPDGRLHKLEAHQTAREIGLPPAAVADLYRADPPLLVTAGEYRQITPAGRARLEGA</sequence>
<dbReference type="Proteomes" id="UP001500957">
    <property type="component" value="Unassembled WGS sequence"/>
</dbReference>
<accession>A0ABN1H5E7</accession>
<dbReference type="Pfam" id="PF19655">
    <property type="entry name" value="DUF6158"/>
    <property type="match status" value="1"/>
</dbReference>
<evidence type="ECO:0000313" key="2">
    <source>
        <dbReference type="Proteomes" id="UP001500957"/>
    </source>
</evidence>
<name>A0ABN1H5E7_9ACTN</name>
<dbReference type="InterPro" id="IPR046156">
    <property type="entry name" value="DUF6158"/>
</dbReference>
<reference evidence="1 2" key="1">
    <citation type="journal article" date="2019" name="Int. J. Syst. Evol. Microbiol.">
        <title>The Global Catalogue of Microorganisms (GCM) 10K type strain sequencing project: providing services to taxonomists for standard genome sequencing and annotation.</title>
        <authorList>
            <consortium name="The Broad Institute Genomics Platform"/>
            <consortium name="The Broad Institute Genome Sequencing Center for Infectious Disease"/>
            <person name="Wu L."/>
            <person name="Ma J."/>
        </authorList>
    </citation>
    <scope>NUCLEOTIDE SEQUENCE [LARGE SCALE GENOMIC DNA]</scope>
    <source>
        <strain evidence="1 2">JCM 10671</strain>
    </source>
</reference>
<gene>
    <name evidence="1" type="ORF">GCM10009547_36440</name>
</gene>
<comment type="caution">
    <text evidence="1">The sequence shown here is derived from an EMBL/GenBank/DDBJ whole genome shotgun (WGS) entry which is preliminary data.</text>
</comment>
<protein>
    <submittedName>
        <fullName evidence="1">Uncharacterized protein</fullName>
    </submittedName>
</protein>
<proteinExistence type="predicted"/>
<dbReference type="EMBL" id="BAAAHE010000035">
    <property type="protein sequence ID" value="GAA0629468.1"/>
    <property type="molecule type" value="Genomic_DNA"/>
</dbReference>
<organism evidence="1 2">
    <name type="scientific">Sporichthya brevicatena</name>
    <dbReference type="NCBI Taxonomy" id="171442"/>
    <lineage>
        <taxon>Bacteria</taxon>
        <taxon>Bacillati</taxon>
        <taxon>Actinomycetota</taxon>
        <taxon>Actinomycetes</taxon>
        <taxon>Sporichthyales</taxon>
        <taxon>Sporichthyaceae</taxon>
        <taxon>Sporichthya</taxon>
    </lineage>
</organism>
<evidence type="ECO:0000313" key="1">
    <source>
        <dbReference type="EMBL" id="GAA0629468.1"/>
    </source>
</evidence>
<dbReference type="RefSeq" id="WP_344607371.1">
    <property type="nucleotide sequence ID" value="NZ_BAAAHE010000035.1"/>
</dbReference>